<dbReference type="Gene3D" id="3.30.300.20">
    <property type="match status" value="1"/>
</dbReference>
<protein>
    <submittedName>
        <fullName evidence="2">OsmC-like protein</fullName>
    </submittedName>
</protein>
<dbReference type="PANTHER" id="PTHR42830:SF2">
    <property type="entry name" value="OSMC_OHR FAMILY PROTEIN"/>
    <property type="match status" value="1"/>
</dbReference>
<evidence type="ECO:0000313" key="2">
    <source>
        <dbReference type="EMBL" id="SUA28374.1"/>
    </source>
</evidence>
<accession>A0A378W722</accession>
<proteinExistence type="predicted"/>
<dbReference type="EMBL" id="UGQQ01000002">
    <property type="protein sequence ID" value="SUA28374.1"/>
    <property type="molecule type" value="Genomic_DNA"/>
</dbReference>
<dbReference type="InterPro" id="IPR052707">
    <property type="entry name" value="OsmC_Ohr_Peroxiredoxin"/>
</dbReference>
<dbReference type="SUPFAM" id="SSF82784">
    <property type="entry name" value="OsmC-like"/>
    <property type="match status" value="1"/>
</dbReference>
<name>A0A378W722_9MYCO</name>
<feature type="region of interest" description="Disordered" evidence="1">
    <location>
        <begin position="52"/>
        <end position="74"/>
    </location>
</feature>
<dbReference type="InterPro" id="IPR036102">
    <property type="entry name" value="OsmC/Ohrsf"/>
</dbReference>
<dbReference type="Proteomes" id="UP000254945">
    <property type="component" value="Unassembled WGS sequence"/>
</dbReference>
<dbReference type="AlphaFoldDB" id="A0A378W722"/>
<gene>
    <name evidence="2" type="ORF">NCTC4524_04354</name>
</gene>
<sequence>MCQWWFARNVLPGWYVRGMANRTHRYEVEVTWTGNTGSGTSGYRDYARDHDVTGVERPGKPTIPGSADPAFRGDPQRWNPEELLVVSLSQCHMLWYLALCAKAGIVVTAYSDRPHGTMSENAEGSGVFTDVTLRPQVTITDGERVGEATELHHEAHRMCFIANSVSFPVTATPTVTALS</sequence>
<dbReference type="PANTHER" id="PTHR42830">
    <property type="entry name" value="OSMOTICALLY INDUCIBLE FAMILY PROTEIN"/>
    <property type="match status" value="1"/>
</dbReference>
<organism evidence="2 3">
    <name type="scientific">Mycolicibacterium senegalense</name>
    <dbReference type="NCBI Taxonomy" id="1796"/>
    <lineage>
        <taxon>Bacteria</taxon>
        <taxon>Bacillati</taxon>
        <taxon>Actinomycetota</taxon>
        <taxon>Actinomycetes</taxon>
        <taxon>Mycobacteriales</taxon>
        <taxon>Mycobacteriaceae</taxon>
        <taxon>Mycolicibacterium</taxon>
    </lineage>
</organism>
<evidence type="ECO:0000256" key="1">
    <source>
        <dbReference type="SAM" id="MobiDB-lite"/>
    </source>
</evidence>
<evidence type="ECO:0000313" key="3">
    <source>
        <dbReference type="Proteomes" id="UP000254945"/>
    </source>
</evidence>
<dbReference type="Pfam" id="PF02566">
    <property type="entry name" value="OsmC"/>
    <property type="match status" value="1"/>
</dbReference>
<dbReference type="InterPro" id="IPR003718">
    <property type="entry name" value="OsmC/Ohr_fam"/>
</dbReference>
<reference evidence="2 3" key="1">
    <citation type="submission" date="2018-06" db="EMBL/GenBank/DDBJ databases">
        <authorList>
            <consortium name="Pathogen Informatics"/>
            <person name="Doyle S."/>
        </authorList>
    </citation>
    <scope>NUCLEOTIDE SEQUENCE [LARGE SCALE GENOMIC DNA]</scope>
    <source>
        <strain evidence="2 3">NCTC4524</strain>
    </source>
</reference>
<dbReference type="InterPro" id="IPR015946">
    <property type="entry name" value="KH_dom-like_a/b"/>
</dbReference>
<dbReference type="STRING" id="1796.ABW05_13840"/>